<name>A0AA37KKB9_9BACT</name>
<organism evidence="1 2">
    <name type="scientific">Phocaeicola dorei</name>
    <dbReference type="NCBI Taxonomy" id="357276"/>
    <lineage>
        <taxon>Bacteria</taxon>
        <taxon>Pseudomonadati</taxon>
        <taxon>Bacteroidota</taxon>
        <taxon>Bacteroidia</taxon>
        <taxon>Bacteroidales</taxon>
        <taxon>Bacteroidaceae</taxon>
        <taxon>Phocaeicola</taxon>
    </lineage>
</organism>
<comment type="caution">
    <text evidence="1">The sequence shown here is derived from an EMBL/GenBank/DDBJ whole genome shotgun (WGS) entry which is preliminary data.</text>
</comment>
<dbReference type="AlphaFoldDB" id="A0AA37KKB9"/>
<evidence type="ECO:0000313" key="2">
    <source>
        <dbReference type="Proteomes" id="UP001055104"/>
    </source>
</evidence>
<gene>
    <name evidence="1" type="ORF">CE91St7_12730</name>
</gene>
<proteinExistence type="predicted"/>
<dbReference type="Proteomes" id="UP001055104">
    <property type="component" value="Unassembled WGS sequence"/>
</dbReference>
<dbReference type="EMBL" id="BQOB01000001">
    <property type="protein sequence ID" value="GKH80389.1"/>
    <property type="molecule type" value="Genomic_DNA"/>
</dbReference>
<reference evidence="1" key="1">
    <citation type="submission" date="2022-01" db="EMBL/GenBank/DDBJ databases">
        <title>Novel bile acid biosynthetic pathways are enriched in the microbiome of centenarians.</title>
        <authorList>
            <person name="Sato Y."/>
            <person name="Atarashi K."/>
            <person name="Plichta R.D."/>
            <person name="Arai Y."/>
            <person name="Sasajima S."/>
            <person name="Kearney M.S."/>
            <person name="Suda W."/>
            <person name="Takeshita K."/>
            <person name="Sasaki T."/>
            <person name="Okamoto S."/>
            <person name="Skelly N.A."/>
            <person name="Okamura Y."/>
            <person name="Vlamakis H."/>
            <person name="Li Y."/>
            <person name="Tanoue T."/>
            <person name="Takei H."/>
            <person name="Nittono H."/>
            <person name="Narushima S."/>
            <person name="Irie J."/>
            <person name="Itoh H."/>
            <person name="Moriya K."/>
            <person name="Sugiura Y."/>
            <person name="Suematsu M."/>
            <person name="Moritoki N."/>
            <person name="Shibata S."/>
            <person name="Littman R.D."/>
            <person name="Fischbach A.M."/>
            <person name="Uwamino Y."/>
            <person name="Inoue T."/>
            <person name="Honda A."/>
            <person name="Hattori M."/>
            <person name="Murai T."/>
            <person name="Xavier J.R."/>
            <person name="Hirose N."/>
            <person name="Honda K."/>
        </authorList>
    </citation>
    <scope>NUCLEOTIDE SEQUENCE</scope>
    <source>
        <strain evidence="1">CE91-St7</strain>
    </source>
</reference>
<sequence length="59" mass="6456">MGSSDQKGERHKNGILEGMQKQTGCGQEYVKADMQGTACPYQREGGVYLDQQISSQSTD</sequence>
<protein>
    <submittedName>
        <fullName evidence="1">Uncharacterized protein</fullName>
    </submittedName>
</protein>
<evidence type="ECO:0000313" key="1">
    <source>
        <dbReference type="EMBL" id="GKH80389.1"/>
    </source>
</evidence>
<accession>A0AA37KKB9</accession>